<reference evidence="1" key="1">
    <citation type="submission" date="2023-11" db="EMBL/GenBank/DDBJ databases">
        <authorList>
            <person name="Poullet M."/>
        </authorList>
    </citation>
    <scope>NUCLEOTIDE SEQUENCE</scope>
    <source>
        <strain evidence="1">E1834</strain>
    </source>
</reference>
<sequence>MDLKKRKRNRYTSLFWGVILPNRAYRVNLMVLEGVIIEKANYQVRRIEKKEKKL</sequence>
<name>A0ACB0ZEM2_MELEN</name>
<dbReference type="Proteomes" id="UP001497535">
    <property type="component" value="Unassembled WGS sequence"/>
</dbReference>
<keyword evidence="2" id="KW-1185">Reference proteome</keyword>
<gene>
    <name evidence="1" type="ORF">MENTE1834_LOCUS24415</name>
</gene>
<dbReference type="EMBL" id="CAVMJV010000032">
    <property type="protein sequence ID" value="CAK5077492.1"/>
    <property type="molecule type" value="Genomic_DNA"/>
</dbReference>
<evidence type="ECO:0000313" key="2">
    <source>
        <dbReference type="Proteomes" id="UP001497535"/>
    </source>
</evidence>
<evidence type="ECO:0000313" key="1">
    <source>
        <dbReference type="EMBL" id="CAK5077492.1"/>
    </source>
</evidence>
<organism evidence="1 2">
    <name type="scientific">Meloidogyne enterolobii</name>
    <name type="common">Root-knot nematode worm</name>
    <name type="synonym">Meloidogyne mayaguensis</name>
    <dbReference type="NCBI Taxonomy" id="390850"/>
    <lineage>
        <taxon>Eukaryota</taxon>
        <taxon>Metazoa</taxon>
        <taxon>Ecdysozoa</taxon>
        <taxon>Nematoda</taxon>
        <taxon>Chromadorea</taxon>
        <taxon>Rhabditida</taxon>
        <taxon>Tylenchina</taxon>
        <taxon>Tylenchomorpha</taxon>
        <taxon>Tylenchoidea</taxon>
        <taxon>Meloidogynidae</taxon>
        <taxon>Meloidogyninae</taxon>
        <taxon>Meloidogyne</taxon>
    </lineage>
</organism>
<protein>
    <submittedName>
        <fullName evidence="1">Uncharacterized protein</fullName>
    </submittedName>
</protein>
<accession>A0ACB0ZEM2</accession>
<proteinExistence type="predicted"/>
<comment type="caution">
    <text evidence="1">The sequence shown here is derived from an EMBL/GenBank/DDBJ whole genome shotgun (WGS) entry which is preliminary data.</text>
</comment>